<evidence type="ECO:0000313" key="2">
    <source>
        <dbReference type="Proteomes" id="UP000827976"/>
    </source>
</evidence>
<reference evidence="2" key="1">
    <citation type="journal article" date="2022" name="Nat. Commun.">
        <title>Chromosome evolution and the genetic basis of agronomically important traits in greater yam.</title>
        <authorList>
            <person name="Bredeson J.V."/>
            <person name="Lyons J.B."/>
            <person name="Oniyinde I.O."/>
            <person name="Okereke N.R."/>
            <person name="Kolade O."/>
            <person name="Nnabue I."/>
            <person name="Nwadili C.O."/>
            <person name="Hribova E."/>
            <person name="Parker M."/>
            <person name="Nwogha J."/>
            <person name="Shu S."/>
            <person name="Carlson J."/>
            <person name="Kariba R."/>
            <person name="Muthemba S."/>
            <person name="Knop K."/>
            <person name="Barton G.J."/>
            <person name="Sherwood A.V."/>
            <person name="Lopez-Montes A."/>
            <person name="Asiedu R."/>
            <person name="Jamnadass R."/>
            <person name="Muchugi A."/>
            <person name="Goodstein D."/>
            <person name="Egesi C.N."/>
            <person name="Featherston J."/>
            <person name="Asfaw A."/>
            <person name="Simpson G.G."/>
            <person name="Dolezel J."/>
            <person name="Hendre P.S."/>
            <person name="Van Deynze A."/>
            <person name="Kumar P.L."/>
            <person name="Obidiegwu J.E."/>
            <person name="Bhattacharjee R."/>
            <person name="Rokhsar D.S."/>
        </authorList>
    </citation>
    <scope>NUCLEOTIDE SEQUENCE [LARGE SCALE GENOMIC DNA]</scope>
    <source>
        <strain evidence="2">cv. TDa95/00328</strain>
    </source>
</reference>
<evidence type="ECO:0000313" key="1">
    <source>
        <dbReference type="EMBL" id="KAH7670899.1"/>
    </source>
</evidence>
<protein>
    <submittedName>
        <fullName evidence="1">Chitinase protein</fullName>
        <ecNumber evidence="1">3.2.1.14</ecNumber>
    </submittedName>
</protein>
<keyword evidence="1" id="KW-0326">Glycosidase</keyword>
<keyword evidence="2" id="KW-1185">Reference proteome</keyword>
<dbReference type="Proteomes" id="UP000827976">
    <property type="component" value="Chromosome 10"/>
</dbReference>
<name>A0ACB7VBK1_DIOAL</name>
<comment type="caution">
    <text evidence="1">The sequence shown here is derived from an EMBL/GenBank/DDBJ whole genome shotgun (WGS) entry which is preliminary data.</text>
</comment>
<gene>
    <name evidence="1" type="ORF">IHE45_10G059100</name>
</gene>
<dbReference type="EMBL" id="CM037020">
    <property type="protein sequence ID" value="KAH7670899.1"/>
    <property type="molecule type" value="Genomic_DNA"/>
</dbReference>
<dbReference type="EC" id="3.2.1.14" evidence="1"/>
<proteinExistence type="predicted"/>
<organism evidence="1 2">
    <name type="scientific">Dioscorea alata</name>
    <name type="common">Purple yam</name>
    <dbReference type="NCBI Taxonomy" id="55571"/>
    <lineage>
        <taxon>Eukaryota</taxon>
        <taxon>Viridiplantae</taxon>
        <taxon>Streptophyta</taxon>
        <taxon>Embryophyta</taxon>
        <taxon>Tracheophyta</taxon>
        <taxon>Spermatophyta</taxon>
        <taxon>Magnoliopsida</taxon>
        <taxon>Liliopsida</taxon>
        <taxon>Dioscoreales</taxon>
        <taxon>Dioscoreaceae</taxon>
        <taxon>Dioscorea</taxon>
    </lineage>
</organism>
<accession>A0ACB7VBK1</accession>
<sequence>MHSFRMIFLEALLIAGVLSGLFSSSVVAQNCKCDTNIYCCSQYGYCGNSYDYCGPGCQAGPCWVPCEGNGTLTVTDLVTQDFWDGIVSQAADNCPGKGFYTRSAFLEALSSYPEFGTKCTDDDRKREIAAYFAHVTHETGHFCYIEERTGHQNNYCQVSEQYSCNPNKEYFGRGPLQLSWNYNYIDCGKAHNFDGLNDPDIVGRDPIISFKSSLWFWVRKGVHYVILDPDQGFGATIKIINGGYECNGQNTDQMMARVGYYKEYCAMFGVSPGNHLTCVTSNLAVSK</sequence>
<keyword evidence="1" id="KW-0378">Hydrolase</keyword>